<dbReference type="Proteomes" id="UP001225072">
    <property type="component" value="Unassembled WGS sequence"/>
</dbReference>
<evidence type="ECO:0000256" key="5">
    <source>
        <dbReference type="ARBA" id="ARBA00022692"/>
    </source>
</evidence>
<evidence type="ECO:0000259" key="14">
    <source>
        <dbReference type="Pfam" id="PF00593"/>
    </source>
</evidence>
<keyword evidence="16" id="KW-0675">Receptor</keyword>
<dbReference type="InterPro" id="IPR012910">
    <property type="entry name" value="Plug_dom"/>
</dbReference>
<evidence type="ECO:0000256" key="12">
    <source>
        <dbReference type="PROSITE-ProRule" id="PRU01360"/>
    </source>
</evidence>
<evidence type="ECO:0000256" key="11">
    <source>
        <dbReference type="ARBA" id="ARBA00023237"/>
    </source>
</evidence>
<keyword evidence="4" id="KW-0410">Iron transport</keyword>
<dbReference type="PANTHER" id="PTHR32552">
    <property type="entry name" value="FERRICHROME IRON RECEPTOR-RELATED"/>
    <property type="match status" value="1"/>
</dbReference>
<evidence type="ECO:0000256" key="3">
    <source>
        <dbReference type="ARBA" id="ARBA00022452"/>
    </source>
</evidence>
<dbReference type="Pfam" id="PF07715">
    <property type="entry name" value="Plug"/>
    <property type="match status" value="1"/>
</dbReference>
<proteinExistence type="inferred from homology"/>
<keyword evidence="17" id="KW-1185">Reference proteome</keyword>
<evidence type="ECO:0000256" key="1">
    <source>
        <dbReference type="ARBA" id="ARBA00004571"/>
    </source>
</evidence>
<dbReference type="Pfam" id="PF00593">
    <property type="entry name" value="TonB_dep_Rec_b-barrel"/>
    <property type="match status" value="1"/>
</dbReference>
<dbReference type="InterPro" id="IPR037066">
    <property type="entry name" value="Plug_dom_sf"/>
</dbReference>
<keyword evidence="3 12" id="KW-1134">Transmembrane beta strand</keyword>
<name>A0ABU0TFI9_9FLAO</name>
<keyword evidence="11 12" id="KW-0998">Cell outer membrane</keyword>
<evidence type="ECO:0000256" key="8">
    <source>
        <dbReference type="ARBA" id="ARBA00023065"/>
    </source>
</evidence>
<keyword evidence="9 13" id="KW-0798">TonB box</keyword>
<evidence type="ECO:0000313" key="16">
    <source>
        <dbReference type="EMBL" id="MDQ1095777.1"/>
    </source>
</evidence>
<dbReference type="InterPro" id="IPR039426">
    <property type="entry name" value="TonB-dep_rcpt-like"/>
</dbReference>
<evidence type="ECO:0000256" key="2">
    <source>
        <dbReference type="ARBA" id="ARBA00022448"/>
    </source>
</evidence>
<keyword evidence="10 12" id="KW-0472">Membrane</keyword>
<evidence type="ECO:0000256" key="6">
    <source>
        <dbReference type="ARBA" id="ARBA00022729"/>
    </source>
</evidence>
<evidence type="ECO:0000256" key="4">
    <source>
        <dbReference type="ARBA" id="ARBA00022496"/>
    </source>
</evidence>
<dbReference type="EMBL" id="JAUTAL010000001">
    <property type="protein sequence ID" value="MDQ1095777.1"/>
    <property type="molecule type" value="Genomic_DNA"/>
</dbReference>
<keyword evidence="7" id="KW-0408">Iron</keyword>
<organism evidence="16 17">
    <name type="scientific">Chryseobacterium camelliae</name>
    <dbReference type="NCBI Taxonomy" id="1265445"/>
    <lineage>
        <taxon>Bacteria</taxon>
        <taxon>Pseudomonadati</taxon>
        <taxon>Bacteroidota</taxon>
        <taxon>Flavobacteriia</taxon>
        <taxon>Flavobacteriales</taxon>
        <taxon>Weeksellaceae</taxon>
        <taxon>Chryseobacterium group</taxon>
        <taxon>Chryseobacterium</taxon>
    </lineage>
</organism>
<evidence type="ECO:0000256" key="9">
    <source>
        <dbReference type="ARBA" id="ARBA00023077"/>
    </source>
</evidence>
<reference evidence="16 17" key="1">
    <citation type="submission" date="2023-07" db="EMBL/GenBank/DDBJ databases">
        <title>Functional and genomic diversity of the sorghum phyllosphere microbiome.</title>
        <authorList>
            <person name="Shade A."/>
        </authorList>
    </citation>
    <scope>NUCLEOTIDE SEQUENCE [LARGE SCALE GENOMIC DNA]</scope>
    <source>
        <strain evidence="16 17">SORGH_AS_1064</strain>
    </source>
</reference>
<evidence type="ECO:0000256" key="13">
    <source>
        <dbReference type="RuleBase" id="RU003357"/>
    </source>
</evidence>
<evidence type="ECO:0000313" key="17">
    <source>
        <dbReference type="Proteomes" id="UP001225072"/>
    </source>
</evidence>
<evidence type="ECO:0000259" key="15">
    <source>
        <dbReference type="Pfam" id="PF07715"/>
    </source>
</evidence>
<evidence type="ECO:0000256" key="7">
    <source>
        <dbReference type="ARBA" id="ARBA00023004"/>
    </source>
</evidence>
<dbReference type="Gene3D" id="2.170.130.10">
    <property type="entry name" value="TonB-dependent receptor, plug domain"/>
    <property type="match status" value="1"/>
</dbReference>
<keyword evidence="8" id="KW-0406">Ion transport</keyword>
<evidence type="ECO:0000256" key="10">
    <source>
        <dbReference type="ARBA" id="ARBA00023136"/>
    </source>
</evidence>
<dbReference type="Gene3D" id="2.40.170.20">
    <property type="entry name" value="TonB-dependent receptor, beta-barrel domain"/>
    <property type="match status" value="1"/>
</dbReference>
<keyword evidence="2 12" id="KW-0813">Transport</keyword>
<keyword evidence="5 12" id="KW-0812">Transmembrane</keyword>
<comment type="similarity">
    <text evidence="12 13">Belongs to the TonB-dependent receptor family.</text>
</comment>
<dbReference type="SUPFAM" id="SSF56935">
    <property type="entry name" value="Porins"/>
    <property type="match status" value="1"/>
</dbReference>
<dbReference type="InterPro" id="IPR036942">
    <property type="entry name" value="Beta-barrel_TonB_sf"/>
</dbReference>
<comment type="subcellular location">
    <subcellularLocation>
        <location evidence="1 12">Cell outer membrane</location>
        <topology evidence="1 12">Multi-pass membrane protein</topology>
    </subcellularLocation>
</comment>
<sequence length="811" mass="90201">MIKIINRFYLEKIKIINLRKFIFMNKIIIPCVLLSGLCYGQQETSDSIKSANIDQVEIIGTKSVITDKSESVGRIPLKNLENSQVYTGITSRLITQQKIYNLDDVVRNAPGISKGAEGWAGNVIYGGTEYTSRGFQTQIKALNGLANNIAVVGDIQNVSKIEVIKGPSATLFGSIITSYGGLINRVTKMPYEQQSLSVDMSAGGFNFGRVGVDLNLPVNKEKTLLSRTNIAYNNQGTFTDNGGYTQNIFVAPSFSYQLNDRIKIDLNTEFNAQKVSGMGSNVMFTLTPAVLKQYVAALLAGNGVPASYISSVTSKMPSTIQEGFGTNSVSDFNLDRKMSYYDKNLVSRSTTLNLNGNVEYKISDRWKSLTSIKFTQGSDDGYETRMILLPNVVKGVVAGLLSGNLAGINYGTPGADYMARMSRRFEDAFESHQIQQNFNGDFKIGELRNRMVIGLDYYHQNIQSTWRNFQSNKYGSLFGYPYQNIFDTVNIKEPNTNYYNFERNRLDGLYQSSQVAATIFGGITNIYSTYINDVLNITDNLLVNAGLRFDRFNAKGIFDGTKNEYKNGYNQSAFSPRFGIVYQPVLNKISIFGNYQTGFSNVGGNDENGNVFKPEHSYQFETGVKYAFFNGNFTGTLSYYTIKVEDKVRTNPNNALFNIQDGTQKSSGFEAEVLGNVTKNLNVMFGYAYNDSVYQKADSSVNGLRPVSAGAKNQANIWVHYHFENTNFMRNFSIGAGANYVGETLVMNQYPDGALVSPAYTLVNAKISYDKPSYSFTVRINNLTNANIWTGYTTIYPQMPRQVVGSVALKF</sequence>
<protein>
    <submittedName>
        <fullName evidence="16">Iron complex outermembrane receptor protein</fullName>
    </submittedName>
</protein>
<comment type="caution">
    <text evidence="16">The sequence shown here is derived from an EMBL/GenBank/DDBJ whole genome shotgun (WGS) entry which is preliminary data.</text>
</comment>
<accession>A0ABU0TFI9</accession>
<feature type="domain" description="TonB-dependent receptor plug" evidence="15">
    <location>
        <begin position="82"/>
        <end position="174"/>
    </location>
</feature>
<keyword evidence="6" id="KW-0732">Signal</keyword>
<gene>
    <name evidence="16" type="ORF">QE404_000924</name>
</gene>
<dbReference type="PROSITE" id="PS52016">
    <property type="entry name" value="TONB_DEPENDENT_REC_3"/>
    <property type="match status" value="1"/>
</dbReference>
<dbReference type="CDD" id="cd01347">
    <property type="entry name" value="ligand_gated_channel"/>
    <property type="match status" value="1"/>
</dbReference>
<feature type="domain" description="TonB-dependent receptor-like beta-barrel" evidence="14">
    <location>
        <begin position="327"/>
        <end position="783"/>
    </location>
</feature>
<dbReference type="PANTHER" id="PTHR32552:SF68">
    <property type="entry name" value="FERRICHROME OUTER MEMBRANE TRANSPORTER_PHAGE RECEPTOR"/>
    <property type="match status" value="1"/>
</dbReference>
<dbReference type="InterPro" id="IPR000531">
    <property type="entry name" value="Beta-barrel_TonB"/>
</dbReference>